<dbReference type="AlphaFoldDB" id="A0A368Y8X4"/>
<sequence length="282" mass="29737">MRYFKLLATAVAVFAATAASAAPVTKWTYSVSSAFDISATQYVPSGTTPGAPASSDSMYDSQTNLLQWGRKFVPGTTTAGSIENGNRSGLGINNSPNGGTTDTNGALVAANSYTHYNNMSIGANSWTLSRTVINASLTLSGLEPEVGPGKILTQNYQVRFVETPNNATNCPTKDTDTTLCSDIFTIVGGLGENFTYEGYEYGLQFVATGFTELLPKQCELAGFAVGTSCFGFSTPEGEDYTSQFSFRITRAGEVPEPASIALIGAGLLGLAGLRRRQQKSKA</sequence>
<dbReference type="OrthoDB" id="8480067at2"/>
<dbReference type="Proteomes" id="UP000252884">
    <property type="component" value="Unassembled WGS sequence"/>
</dbReference>
<feature type="region of interest" description="Disordered" evidence="1">
    <location>
        <begin position="79"/>
        <end position="98"/>
    </location>
</feature>
<comment type="caution">
    <text evidence="4">The sequence shown here is derived from an EMBL/GenBank/DDBJ whole genome shotgun (WGS) entry which is preliminary data.</text>
</comment>
<organism evidence="4 5">
    <name type="scientific">Pseudorhodoferax soli</name>
    <dbReference type="NCBI Taxonomy" id="545864"/>
    <lineage>
        <taxon>Bacteria</taxon>
        <taxon>Pseudomonadati</taxon>
        <taxon>Pseudomonadota</taxon>
        <taxon>Betaproteobacteria</taxon>
        <taxon>Burkholderiales</taxon>
        <taxon>Comamonadaceae</taxon>
    </lineage>
</organism>
<keyword evidence="2" id="KW-0732">Signal</keyword>
<dbReference type="InterPro" id="IPR013424">
    <property type="entry name" value="Ice-binding_C"/>
</dbReference>
<evidence type="ECO:0000259" key="3">
    <source>
        <dbReference type="Pfam" id="PF07589"/>
    </source>
</evidence>
<dbReference type="Pfam" id="PF07589">
    <property type="entry name" value="PEP-CTERM"/>
    <property type="match status" value="1"/>
</dbReference>
<dbReference type="NCBIfam" id="NF038125">
    <property type="entry name" value="PEP_CTERM_THxN"/>
    <property type="match status" value="1"/>
</dbReference>
<accession>A0A368Y8X4</accession>
<evidence type="ECO:0000313" key="5">
    <source>
        <dbReference type="Proteomes" id="UP000252884"/>
    </source>
</evidence>
<dbReference type="RefSeq" id="WP_114467714.1">
    <property type="nucleotide sequence ID" value="NZ_QPJK01000002.1"/>
</dbReference>
<protein>
    <submittedName>
        <fullName evidence="4">Putative secreted protein</fullName>
    </submittedName>
</protein>
<dbReference type="NCBIfam" id="TIGR02595">
    <property type="entry name" value="PEP_CTERM"/>
    <property type="match status" value="1"/>
</dbReference>
<feature type="domain" description="Ice-binding protein C-terminal" evidence="3">
    <location>
        <begin position="254"/>
        <end position="276"/>
    </location>
</feature>
<keyword evidence="5" id="KW-1185">Reference proteome</keyword>
<dbReference type="EMBL" id="QPJK01000002">
    <property type="protein sequence ID" value="RCW74634.1"/>
    <property type="molecule type" value="Genomic_DNA"/>
</dbReference>
<feature type="signal peptide" evidence="2">
    <location>
        <begin position="1"/>
        <end position="21"/>
    </location>
</feature>
<proteinExistence type="predicted"/>
<reference evidence="4 5" key="1">
    <citation type="submission" date="2018-07" db="EMBL/GenBank/DDBJ databases">
        <title>Genomic Encyclopedia of Type Strains, Phase IV (KMG-IV): sequencing the most valuable type-strain genomes for metagenomic binning, comparative biology and taxonomic classification.</title>
        <authorList>
            <person name="Goeker M."/>
        </authorList>
    </citation>
    <scope>NUCLEOTIDE SEQUENCE [LARGE SCALE GENOMIC DNA]</scope>
    <source>
        <strain evidence="4 5">DSM 21634</strain>
    </source>
</reference>
<feature type="chain" id="PRO_5016621171" evidence="2">
    <location>
        <begin position="22"/>
        <end position="282"/>
    </location>
</feature>
<evidence type="ECO:0000256" key="2">
    <source>
        <dbReference type="SAM" id="SignalP"/>
    </source>
</evidence>
<gene>
    <name evidence="4" type="ORF">DES41_102957</name>
</gene>
<evidence type="ECO:0000313" key="4">
    <source>
        <dbReference type="EMBL" id="RCW74634.1"/>
    </source>
</evidence>
<name>A0A368Y8X4_9BURK</name>
<evidence type="ECO:0000256" key="1">
    <source>
        <dbReference type="SAM" id="MobiDB-lite"/>
    </source>
</evidence>